<dbReference type="EMBL" id="JAWJWF010000047">
    <property type="protein sequence ID" value="KAK6622405.1"/>
    <property type="molecule type" value="Genomic_DNA"/>
</dbReference>
<reference evidence="2 3" key="1">
    <citation type="submission" date="2023-09" db="EMBL/GenBank/DDBJ databases">
        <title>Genomes of two closely related lineages of the louse Polyplax serrata with different host specificities.</title>
        <authorList>
            <person name="Martinu J."/>
            <person name="Tarabai H."/>
            <person name="Stefka J."/>
            <person name="Hypsa V."/>
        </authorList>
    </citation>
    <scope>NUCLEOTIDE SEQUENCE [LARGE SCALE GENOMIC DNA]</scope>
    <source>
        <strain evidence="2">98ZLc_SE</strain>
    </source>
</reference>
<organism evidence="2 3">
    <name type="scientific">Polyplax serrata</name>
    <name type="common">Common mouse louse</name>
    <dbReference type="NCBI Taxonomy" id="468196"/>
    <lineage>
        <taxon>Eukaryota</taxon>
        <taxon>Metazoa</taxon>
        <taxon>Ecdysozoa</taxon>
        <taxon>Arthropoda</taxon>
        <taxon>Hexapoda</taxon>
        <taxon>Insecta</taxon>
        <taxon>Pterygota</taxon>
        <taxon>Neoptera</taxon>
        <taxon>Paraneoptera</taxon>
        <taxon>Psocodea</taxon>
        <taxon>Troctomorpha</taxon>
        <taxon>Phthiraptera</taxon>
        <taxon>Anoplura</taxon>
        <taxon>Polyplacidae</taxon>
        <taxon>Polyplax</taxon>
    </lineage>
</organism>
<keyword evidence="3" id="KW-1185">Reference proteome</keyword>
<protein>
    <submittedName>
        <fullName evidence="2">Uncharacterized protein</fullName>
    </submittedName>
</protein>
<feature type="region of interest" description="Disordered" evidence="1">
    <location>
        <begin position="193"/>
        <end position="232"/>
    </location>
</feature>
<gene>
    <name evidence="2" type="ORF">RUM44_002216</name>
</gene>
<accession>A0ABR1AM81</accession>
<evidence type="ECO:0000313" key="2">
    <source>
        <dbReference type="EMBL" id="KAK6622405.1"/>
    </source>
</evidence>
<dbReference type="Proteomes" id="UP001359485">
    <property type="component" value="Unassembled WGS sequence"/>
</dbReference>
<sequence>MIFWGCKGSTREEPEGRREKVDGVGDEAEAKDVGRGEKELVITKSSRTFHRLFVFRLGTKSPQTLVPSHPVTEFKPDFSFGWGCFQDDFHLGGTLDQGPLWKNPVFSGLELDSAFLREENGGNALFGLKSNGPFWWAFLNSFEKGKIVLERPREKYFFWERWPNRDNGVKGSLQGWTPCGLRDESHENPEIWEGKCQRGTGNKGQWQAERLSGGGRSRPWRHDDGLSPGVPS</sequence>
<proteinExistence type="predicted"/>
<feature type="region of interest" description="Disordered" evidence="1">
    <location>
        <begin position="1"/>
        <end position="25"/>
    </location>
</feature>
<feature type="compositionally biased region" description="Basic and acidic residues" evidence="1">
    <location>
        <begin position="9"/>
        <end position="25"/>
    </location>
</feature>
<comment type="caution">
    <text evidence="2">The sequence shown here is derived from an EMBL/GenBank/DDBJ whole genome shotgun (WGS) entry which is preliminary data.</text>
</comment>
<evidence type="ECO:0000256" key="1">
    <source>
        <dbReference type="SAM" id="MobiDB-lite"/>
    </source>
</evidence>
<name>A0ABR1AM81_POLSC</name>
<evidence type="ECO:0000313" key="3">
    <source>
        <dbReference type="Proteomes" id="UP001359485"/>
    </source>
</evidence>